<evidence type="ECO:0000313" key="2">
    <source>
        <dbReference type="EMBL" id="VUX55781.1"/>
    </source>
</evidence>
<gene>
    <name evidence="2" type="ORF">JTBM06_V1_110010</name>
</gene>
<feature type="signal peptide" evidence="1">
    <location>
        <begin position="1"/>
        <end position="23"/>
    </location>
</feature>
<protein>
    <submittedName>
        <fullName evidence="2">Uncharacterized protein</fullName>
    </submittedName>
</protein>
<feature type="chain" id="PRO_5028318101" evidence="1">
    <location>
        <begin position="24"/>
        <end position="346"/>
    </location>
</feature>
<proteinExistence type="predicted"/>
<keyword evidence="1" id="KW-0732">Signal</keyword>
<sequence length="346" mass="39333">MLQKSCVLTISILAFFVSMDCSAGYPLFEDLTKLDLIIEMPMRTIVNDAEDRPEVPGVLRYTDAGSEVALDFTMSTRGKSRLEYCKFPPLSMNLKKKQVEGTLFEGQNKLKIVTRCKPGNLYERYLFQEFGIYGGFNVLTDLSFRARALSVTFKDSEGERKDEVLPAFFLESDNEVAERLSMEPIKSSTIDPAQLDPKHASVFALYQYLIANTDWSTLKGPGSESCCHNGKVIITPGTTDGWIVLPFDFDQAGLINTRYSMPAEGLGIRSVRQRVFRGRCLYLKHLDESIAKFNESRPQIEEALNPPAIDKRNRKKALKYIDDFYEIINDPKKRKKKIEDDCLGKR</sequence>
<organism evidence="2">
    <name type="scientific">uncultured Woeseiaceae bacterium</name>
    <dbReference type="NCBI Taxonomy" id="1983305"/>
    <lineage>
        <taxon>Bacteria</taxon>
        <taxon>Pseudomonadati</taxon>
        <taxon>Pseudomonadota</taxon>
        <taxon>Gammaproteobacteria</taxon>
        <taxon>Woeseiales</taxon>
        <taxon>Woeseiaceae</taxon>
        <taxon>environmental samples</taxon>
    </lineage>
</organism>
<evidence type="ECO:0000256" key="1">
    <source>
        <dbReference type="SAM" id="SignalP"/>
    </source>
</evidence>
<name>A0A7D9D2R7_9GAMM</name>
<reference evidence="2" key="1">
    <citation type="submission" date="2019-07" db="EMBL/GenBank/DDBJ databases">
        <authorList>
            <person name="Weber M."/>
            <person name="Kostadinov I."/>
            <person name="Kostadinov D I."/>
        </authorList>
    </citation>
    <scope>NUCLEOTIDE SEQUENCE</scope>
    <source>
        <strain evidence="2">Gfbio:sag-sample-m06:053724c1-46a9-4a36-b237-ea2bf867836b</strain>
    </source>
</reference>
<dbReference type="AlphaFoldDB" id="A0A7D9D2R7"/>
<dbReference type="EMBL" id="LR633967">
    <property type="protein sequence ID" value="VUX55781.1"/>
    <property type="molecule type" value="Genomic_DNA"/>
</dbReference>
<accession>A0A7D9D2R7</accession>